<evidence type="ECO:0008006" key="4">
    <source>
        <dbReference type="Google" id="ProtNLM"/>
    </source>
</evidence>
<organism evidence="2 3">
    <name type="scientific">Corynebacterium urealyticum</name>
    <dbReference type="NCBI Taxonomy" id="43771"/>
    <lineage>
        <taxon>Bacteria</taxon>
        <taxon>Bacillati</taxon>
        <taxon>Actinomycetota</taxon>
        <taxon>Actinomycetes</taxon>
        <taxon>Mycobacteriales</taxon>
        <taxon>Corynebacteriaceae</taxon>
        <taxon>Corynebacterium</taxon>
    </lineage>
</organism>
<dbReference type="AlphaFoldDB" id="A0A2W5AXE0"/>
<dbReference type="Proteomes" id="UP000249451">
    <property type="component" value="Unassembled WGS sequence"/>
</dbReference>
<dbReference type="PROSITE" id="PS51257">
    <property type="entry name" value="PROKAR_LIPOPROTEIN"/>
    <property type="match status" value="1"/>
</dbReference>
<proteinExistence type="predicted"/>
<feature type="chain" id="PRO_5039238676" description="DUF4439 domain-containing protein" evidence="1">
    <location>
        <begin position="20"/>
        <end position="295"/>
    </location>
</feature>
<dbReference type="EMBL" id="QFNY01000294">
    <property type="protein sequence ID" value="PZO98383.1"/>
    <property type="molecule type" value="Genomic_DNA"/>
</dbReference>
<protein>
    <recommendedName>
        <fullName evidence="4">DUF4439 domain-containing protein</fullName>
    </recommendedName>
</protein>
<evidence type="ECO:0000313" key="2">
    <source>
        <dbReference type="EMBL" id="PZO98383.1"/>
    </source>
</evidence>
<accession>A0A2W5AXE0</accession>
<name>A0A2W5AXE0_9CORY</name>
<comment type="caution">
    <text evidence="2">The sequence shown here is derived from an EMBL/GenBank/DDBJ whole genome shotgun (WGS) entry which is preliminary data.</text>
</comment>
<dbReference type="InterPro" id="IPR009078">
    <property type="entry name" value="Ferritin-like_SF"/>
</dbReference>
<dbReference type="Gene3D" id="1.20.1260.10">
    <property type="match status" value="1"/>
</dbReference>
<feature type="signal peptide" evidence="1">
    <location>
        <begin position="1"/>
        <end position="19"/>
    </location>
</feature>
<dbReference type="InterPro" id="IPR012347">
    <property type="entry name" value="Ferritin-like"/>
</dbReference>
<dbReference type="SUPFAM" id="SSF47240">
    <property type="entry name" value="Ferritin-like"/>
    <property type="match status" value="1"/>
</dbReference>
<keyword evidence="1" id="KW-0732">Signal</keyword>
<reference evidence="2 3" key="1">
    <citation type="submission" date="2017-11" db="EMBL/GenBank/DDBJ databases">
        <title>Infants hospitalized years apart are colonized by the same room-sourced microbial strains.</title>
        <authorList>
            <person name="Brooks B."/>
            <person name="Olm M.R."/>
            <person name="Firek B.A."/>
            <person name="Baker R."/>
            <person name="Thomas B.C."/>
            <person name="Morowitz M.J."/>
            <person name="Banfield J.F."/>
        </authorList>
    </citation>
    <scope>NUCLEOTIDE SEQUENCE [LARGE SCALE GENOMIC DNA]</scope>
    <source>
        <strain evidence="2">S2_012_000_R3_87</strain>
    </source>
</reference>
<evidence type="ECO:0000256" key="1">
    <source>
        <dbReference type="SAM" id="SignalP"/>
    </source>
</evidence>
<gene>
    <name evidence="2" type="ORF">DI609_10830</name>
</gene>
<evidence type="ECO:0000313" key="3">
    <source>
        <dbReference type="Proteomes" id="UP000249451"/>
    </source>
</evidence>
<sequence length="295" mass="31826">MNRRVVVPALLLTSLPWLSGCQATDAVVDYFGPRADPALTKLAQSASADAAALQELDADAAALRSQQAEELYAEIDRLCGRNEDGQAPRSCAVDRDVPAREIPGEDAAHAVDAVLDDATVATEDQLNHVSSESRALVTAQAIALEAWTGDDVAEAPELTKSEIDQAADLLEWEYEQVYGLDFARSYAAPDQEADIDERLDVHERRILQLQKRLEEQGPVPQPAAAYSPTAGELPVDADSAKKFVDTLAHNDTLKWTDAAAQAAGTAGSDSDAEATNAWRRWLIEVAAQSHRFHTA</sequence>